<dbReference type="AlphaFoldDB" id="A0A1H3XKB4"/>
<dbReference type="STRING" id="152573.SAMN04488051_101269"/>
<evidence type="ECO:0000313" key="2">
    <source>
        <dbReference type="EMBL" id="SDZ99381.1"/>
    </source>
</evidence>
<dbReference type="Gene3D" id="3.40.390.70">
    <property type="match status" value="1"/>
</dbReference>
<protein>
    <recommendedName>
        <fullName evidence="4">Lipoprotein</fullName>
    </recommendedName>
</protein>
<evidence type="ECO:0000313" key="3">
    <source>
        <dbReference type="Proteomes" id="UP000198773"/>
    </source>
</evidence>
<keyword evidence="1" id="KW-0732">Signal</keyword>
<organism evidence="2 3">
    <name type="scientific">Alkalimonas amylolytica</name>
    <dbReference type="NCBI Taxonomy" id="152573"/>
    <lineage>
        <taxon>Bacteria</taxon>
        <taxon>Pseudomonadati</taxon>
        <taxon>Pseudomonadota</taxon>
        <taxon>Gammaproteobacteria</taxon>
        <taxon>Alkalimonas</taxon>
    </lineage>
</organism>
<accession>A0A1H3XKB4</accession>
<reference evidence="2 3" key="1">
    <citation type="submission" date="2016-10" db="EMBL/GenBank/DDBJ databases">
        <authorList>
            <person name="de Groot N.N."/>
        </authorList>
    </citation>
    <scope>NUCLEOTIDE SEQUENCE [LARGE SCALE GENOMIC DNA]</scope>
    <source>
        <strain evidence="2 3">CGMCC 1.3430</strain>
    </source>
</reference>
<feature type="chain" id="PRO_5011473458" description="Lipoprotein" evidence="1">
    <location>
        <begin position="21"/>
        <end position="277"/>
    </location>
</feature>
<sequence length="277" mass="31670">MKPCIQLTVALLLCALLSHCSQLPPTPTSELLPPSAVAVQQFNQGFRVQLTLNSMEMQLAPWALQFDAVSLHDQDLLPYIRMLTQELGKYPTELLELSGLQQILLVRNLSVAGQPRLAVPDYVHEVLIYDIGHHDMAFNRHVLHHEFYHMLEEELYGSAYYRDPLWLPLKPADFRYGKGGAYARASEDAAFSHPLQGFINRYAMSGLEEDKAELWTILWADASWRQVKPMLQQDQLLRDKLQLLVYQIGCLAPEIRPRLAHRLSKLDLPFIACAQKE</sequence>
<dbReference type="EMBL" id="FNRM01000001">
    <property type="protein sequence ID" value="SDZ99381.1"/>
    <property type="molecule type" value="Genomic_DNA"/>
</dbReference>
<feature type="signal peptide" evidence="1">
    <location>
        <begin position="1"/>
        <end position="20"/>
    </location>
</feature>
<name>A0A1H3XKB4_ALKAM</name>
<evidence type="ECO:0000256" key="1">
    <source>
        <dbReference type="SAM" id="SignalP"/>
    </source>
</evidence>
<evidence type="ECO:0008006" key="4">
    <source>
        <dbReference type="Google" id="ProtNLM"/>
    </source>
</evidence>
<gene>
    <name evidence="2" type="ORF">SAMN04488051_101269</name>
</gene>
<proteinExistence type="predicted"/>
<dbReference type="OrthoDB" id="1524857at2"/>
<keyword evidence="3" id="KW-1185">Reference proteome</keyword>
<dbReference type="RefSeq" id="WP_091338267.1">
    <property type="nucleotide sequence ID" value="NZ_FNRM01000001.1"/>
</dbReference>
<dbReference type="Proteomes" id="UP000198773">
    <property type="component" value="Unassembled WGS sequence"/>
</dbReference>